<accession>A0ABQ4DR02</accession>
<dbReference type="Proteomes" id="UP000614741">
    <property type="component" value="Unassembled WGS sequence"/>
</dbReference>
<protein>
    <recommendedName>
        <fullName evidence="3">Lipoprotein</fullName>
    </recommendedName>
</protein>
<evidence type="ECO:0000313" key="2">
    <source>
        <dbReference type="Proteomes" id="UP000614741"/>
    </source>
</evidence>
<dbReference type="RefSeq" id="WP_203675635.1">
    <property type="nucleotide sequence ID" value="NZ_BONP01000024.1"/>
</dbReference>
<sequence>MSLIAACAPTGADAAPDGAMRVLESARQEGAGSGQIALLEDGDVSYDEYETAMNRAFECMRDAGLAVSVAGTQRQNGTTVIKYTVQGTTAGTDLAGAAGKSLQDDCYLTEARFVDMYWQTQSPDALAWASRRAAALEPLLRECLVTDGADVSADASFEELINAASDRTQLNSTSDCMGEIGYSTWDG</sequence>
<comment type="caution">
    <text evidence="1">The sequence shown here is derived from an EMBL/GenBank/DDBJ whole genome shotgun (WGS) entry which is preliminary data.</text>
</comment>
<evidence type="ECO:0008006" key="3">
    <source>
        <dbReference type="Google" id="ProtNLM"/>
    </source>
</evidence>
<gene>
    <name evidence="1" type="ORF">Cph01nite_31080</name>
</gene>
<reference evidence="1 2" key="1">
    <citation type="submission" date="2021-01" db="EMBL/GenBank/DDBJ databases">
        <title>Whole genome shotgun sequence of Cellulomonas phragmiteti NBRC 110785.</title>
        <authorList>
            <person name="Komaki H."/>
            <person name="Tamura T."/>
        </authorList>
    </citation>
    <scope>NUCLEOTIDE SEQUENCE [LARGE SCALE GENOMIC DNA]</scope>
    <source>
        <strain evidence="1 2">NBRC 110785</strain>
    </source>
</reference>
<name>A0ABQ4DR02_9CELL</name>
<organism evidence="1 2">
    <name type="scientific">Cellulomonas phragmiteti</name>
    <dbReference type="NCBI Taxonomy" id="478780"/>
    <lineage>
        <taxon>Bacteria</taxon>
        <taxon>Bacillati</taxon>
        <taxon>Actinomycetota</taxon>
        <taxon>Actinomycetes</taxon>
        <taxon>Micrococcales</taxon>
        <taxon>Cellulomonadaceae</taxon>
        <taxon>Cellulomonas</taxon>
    </lineage>
</organism>
<proteinExistence type="predicted"/>
<evidence type="ECO:0000313" key="1">
    <source>
        <dbReference type="EMBL" id="GIG41346.1"/>
    </source>
</evidence>
<dbReference type="EMBL" id="BONP01000024">
    <property type="protein sequence ID" value="GIG41346.1"/>
    <property type="molecule type" value="Genomic_DNA"/>
</dbReference>
<keyword evidence="2" id="KW-1185">Reference proteome</keyword>